<dbReference type="Proteomes" id="UP001055172">
    <property type="component" value="Unassembled WGS sequence"/>
</dbReference>
<proteinExistence type="predicted"/>
<sequence length="73" mass="8321">MSFLKVINYRALMAREAGEVQKLAQISFDQGLFFLDLEGSHIEAVLAKKSAIIQAQRSFLLKSQRRNFLLSPH</sequence>
<evidence type="ECO:0000313" key="2">
    <source>
        <dbReference type="Proteomes" id="UP001055172"/>
    </source>
</evidence>
<accession>A0AA37H0V8</accession>
<dbReference type="EMBL" id="BPPX01000063">
    <property type="protein sequence ID" value="GJC90929.1"/>
    <property type="molecule type" value="Genomic_DNA"/>
</dbReference>
<protein>
    <submittedName>
        <fullName evidence="1">Uncharacterized protein</fullName>
    </submittedName>
</protein>
<comment type="caution">
    <text evidence="1">The sequence shown here is derived from an EMBL/GenBank/DDBJ whole genome shotgun (WGS) entry which is preliminary data.</text>
</comment>
<keyword evidence="2" id="KW-1185">Reference proteome</keyword>
<reference evidence="1 2" key="1">
    <citation type="submission" date="2021-07" db="EMBL/GenBank/DDBJ databases">
        <title>Genome data of Colletotrichum spaethianum.</title>
        <authorList>
            <person name="Utami Y.D."/>
            <person name="Hiruma K."/>
        </authorList>
    </citation>
    <scope>NUCLEOTIDE SEQUENCE [LARGE SCALE GENOMIC DNA]</scope>
    <source>
        <strain evidence="1 2">MAFF 242679</strain>
    </source>
</reference>
<organism evidence="1 2">
    <name type="scientific">Colletotrichum liriopes</name>
    <dbReference type="NCBI Taxonomy" id="708192"/>
    <lineage>
        <taxon>Eukaryota</taxon>
        <taxon>Fungi</taxon>
        <taxon>Dikarya</taxon>
        <taxon>Ascomycota</taxon>
        <taxon>Pezizomycotina</taxon>
        <taxon>Sordariomycetes</taxon>
        <taxon>Hypocreomycetidae</taxon>
        <taxon>Glomerellales</taxon>
        <taxon>Glomerellaceae</taxon>
        <taxon>Colletotrichum</taxon>
        <taxon>Colletotrichum spaethianum species complex</taxon>
    </lineage>
</organism>
<evidence type="ECO:0000313" key="1">
    <source>
        <dbReference type="EMBL" id="GJC90929.1"/>
    </source>
</evidence>
<gene>
    <name evidence="1" type="ORF">ColLi_13767</name>
</gene>
<name>A0AA37H0V8_9PEZI</name>
<dbReference type="AlphaFoldDB" id="A0AA37H0V8"/>